<sequence length="136" mass="15736">MLSAYSGLKKIIWLRIKKMNIIEKTDEEILAVANPFWNDLVKYSNNKNYGAFTRNFSEEMLRGANEIEMGKQFARSKLTKGLEKDPEYLGMIRRGEHVTVLYKQTNKNMAGNEYLGRLVLGYNEDNDIKIFGATIF</sequence>
<proteinExistence type="predicted"/>
<evidence type="ECO:0008006" key="3">
    <source>
        <dbReference type="Google" id="ProtNLM"/>
    </source>
</evidence>
<evidence type="ECO:0000313" key="2">
    <source>
        <dbReference type="Proteomes" id="UP000278334"/>
    </source>
</evidence>
<dbReference type="EMBL" id="CP024634">
    <property type="protein sequence ID" value="AYQ57703.1"/>
    <property type="molecule type" value="Genomic_DNA"/>
</dbReference>
<dbReference type="KEGG" id="bthg:MS2017_2045"/>
<evidence type="ECO:0000313" key="1">
    <source>
        <dbReference type="EMBL" id="AYQ57703.1"/>
    </source>
</evidence>
<dbReference type="Proteomes" id="UP000278334">
    <property type="component" value="Chromosome"/>
</dbReference>
<accession>A0A3G3IPD8</accession>
<name>A0A3G3IPD8_9GAMM</name>
<gene>
    <name evidence="1" type="ORF">MS2017_2045</name>
</gene>
<reference evidence="1 2" key="1">
    <citation type="submission" date="2017-11" db="EMBL/GenBank/DDBJ databases">
        <title>Genome sequence of the bacterial symbiont EPR9N from a vent mussel Bathymodiolus thermophilus.</title>
        <authorList>
            <person name="Won Y.-J."/>
        </authorList>
    </citation>
    <scope>NUCLEOTIDE SEQUENCE [LARGE SCALE GENOMIC DNA]</scope>
    <source>
        <strain evidence="1 2">EPR9N</strain>
    </source>
</reference>
<dbReference type="AlphaFoldDB" id="A0A3G3IPD8"/>
<protein>
    <recommendedName>
        <fullName evidence="3">DUF3887 domain-containing protein</fullName>
    </recommendedName>
</protein>
<organism evidence="1 2">
    <name type="scientific">Bathymodiolus thermophilus thioautotrophic gill symbiont</name>
    <dbReference type="NCBI Taxonomy" id="2360"/>
    <lineage>
        <taxon>Bacteria</taxon>
        <taxon>Pseudomonadati</taxon>
        <taxon>Pseudomonadota</taxon>
        <taxon>Gammaproteobacteria</taxon>
        <taxon>sulfur-oxidizing symbionts</taxon>
    </lineage>
</organism>